<dbReference type="Proteomes" id="UP000721415">
    <property type="component" value="Unassembled WGS sequence"/>
</dbReference>
<name>A0ABS0LQD8_9LACT</name>
<protein>
    <submittedName>
        <fullName evidence="2">NUDIX domain-containing protein</fullName>
    </submittedName>
</protein>
<dbReference type="InterPro" id="IPR015797">
    <property type="entry name" value="NUDIX_hydrolase-like_dom_sf"/>
</dbReference>
<dbReference type="Pfam" id="PF00293">
    <property type="entry name" value="NUDIX"/>
    <property type="match status" value="1"/>
</dbReference>
<gene>
    <name evidence="2" type="ORF">HZY91_04830</name>
</gene>
<sequence length="103" mass="11795">MGEKWDAFDKAFNINIIDNLILIREQEIPKDVYHLVGEIVVKHIDGTYLLMQRDLCKQLGSMYELTAGGTALQGENPLECATRELKEEMASSRVLRMLIDQRV</sequence>
<evidence type="ECO:0000313" key="3">
    <source>
        <dbReference type="Proteomes" id="UP000721415"/>
    </source>
</evidence>
<proteinExistence type="predicted"/>
<organism evidence="2 3">
    <name type="scientific">Facklamia lactis</name>
    <dbReference type="NCBI Taxonomy" id="2749967"/>
    <lineage>
        <taxon>Bacteria</taxon>
        <taxon>Bacillati</taxon>
        <taxon>Bacillota</taxon>
        <taxon>Bacilli</taxon>
        <taxon>Lactobacillales</taxon>
        <taxon>Aerococcaceae</taxon>
        <taxon>Facklamia</taxon>
    </lineage>
</organism>
<accession>A0ABS0LQD8</accession>
<evidence type="ECO:0000313" key="2">
    <source>
        <dbReference type="EMBL" id="MBG9986217.1"/>
    </source>
</evidence>
<dbReference type="InterPro" id="IPR000086">
    <property type="entry name" value="NUDIX_hydrolase_dom"/>
</dbReference>
<dbReference type="RefSeq" id="WP_197115128.1">
    <property type="nucleotide sequence ID" value="NZ_JACBXQ010000002.1"/>
</dbReference>
<reference evidence="2 3" key="1">
    <citation type="submission" date="2020-07" db="EMBL/GenBank/DDBJ databases">
        <title>Facklamia lactis sp. nov., isolated from raw milk.</title>
        <authorList>
            <person name="Doll E.V."/>
            <person name="Huptas C."/>
            <person name="Staib L."/>
            <person name="Wenning M."/>
            <person name="Scherer S."/>
        </authorList>
    </citation>
    <scope>NUCLEOTIDE SEQUENCE [LARGE SCALE GENOMIC DNA]</scope>
    <source>
        <strain evidence="2 3">DSM 111018</strain>
    </source>
</reference>
<comment type="caution">
    <text evidence="2">The sequence shown here is derived from an EMBL/GenBank/DDBJ whole genome shotgun (WGS) entry which is preliminary data.</text>
</comment>
<dbReference type="Gene3D" id="3.90.79.10">
    <property type="entry name" value="Nucleoside Triphosphate Pyrophosphohydrolase"/>
    <property type="match status" value="1"/>
</dbReference>
<keyword evidence="3" id="KW-1185">Reference proteome</keyword>
<dbReference type="SUPFAM" id="SSF55811">
    <property type="entry name" value="Nudix"/>
    <property type="match status" value="1"/>
</dbReference>
<feature type="domain" description="Nudix hydrolase" evidence="1">
    <location>
        <begin position="45"/>
        <end position="90"/>
    </location>
</feature>
<dbReference type="EMBL" id="JACBXQ010000002">
    <property type="protein sequence ID" value="MBG9986217.1"/>
    <property type="molecule type" value="Genomic_DNA"/>
</dbReference>
<evidence type="ECO:0000259" key="1">
    <source>
        <dbReference type="Pfam" id="PF00293"/>
    </source>
</evidence>